<proteinExistence type="predicted"/>
<dbReference type="Pfam" id="PF00561">
    <property type="entry name" value="Abhydrolase_1"/>
    <property type="match status" value="1"/>
</dbReference>
<feature type="domain" description="IFT121-like TPR repeats" evidence="2">
    <location>
        <begin position="346"/>
        <end position="444"/>
    </location>
</feature>
<sequence length="479" mass="53025">MQSAITFGFLVNWPPFDKDDPTRPSGPKVQNLCRRLGYLEDEAFGPFPGLSRGSPLSISGPNGTVRGIRIVPGETKHRVLYLHGQGGNVGVLHRCWLYNLLVDDPLCCEVLAIDYCGCGYSDFCRPTEATAVADVLATLEFMEQSGSSTEEVILWGHSLGTGIALSALSKLLEDGKRCKGVVLEAPFLSLSSAAASLVTPNSWTNLQQGLSRRLSQVMGALRFDSASKIQEVAQQVPVIILHGTEDNKVPFEHGRRLAEIGHVPLHSFSCSHNDIAKQAELGGAQRHPDRIKRLYLLAALEVEKFKNKTLDAQMTSATQGTMTTAQTLQSLVTQDQSVSSDRALESPWRGCEAFHIYLLAQRQLYEGQHEQAMKTSLRLAEYEDILDTQTIYSLIALTTYYNKFFAQCSRAFIKLEASNDVSDEMRTKFADLALSIFTRNAPRDPTGHMLPCPKCGTRINDWVINCRAPRDPSRLSCWE</sequence>
<dbReference type="PANTHER" id="PTHR12277">
    <property type="entry name" value="ALPHA/BETA HYDROLASE DOMAIN-CONTAINING PROTEIN"/>
    <property type="match status" value="1"/>
</dbReference>
<dbReference type="InterPro" id="IPR029058">
    <property type="entry name" value="AB_hydrolase_fold"/>
</dbReference>
<reference evidence="3" key="1">
    <citation type="submission" date="2022-10" db="EMBL/GenBank/DDBJ databases">
        <authorList>
            <person name="Chen Y."/>
            <person name="Dougan E. K."/>
            <person name="Chan C."/>
            <person name="Rhodes N."/>
            <person name="Thang M."/>
        </authorList>
    </citation>
    <scope>NUCLEOTIDE SEQUENCE</scope>
</reference>
<evidence type="ECO:0000313" key="3">
    <source>
        <dbReference type="EMBL" id="CAI3989551.1"/>
    </source>
</evidence>
<keyword evidence="5" id="KW-1185">Reference proteome</keyword>
<organism evidence="3">
    <name type="scientific">Cladocopium goreaui</name>
    <dbReference type="NCBI Taxonomy" id="2562237"/>
    <lineage>
        <taxon>Eukaryota</taxon>
        <taxon>Sar</taxon>
        <taxon>Alveolata</taxon>
        <taxon>Dinophyceae</taxon>
        <taxon>Suessiales</taxon>
        <taxon>Symbiodiniaceae</taxon>
        <taxon>Cladocopium</taxon>
    </lineage>
</organism>
<evidence type="ECO:0000259" key="1">
    <source>
        <dbReference type="Pfam" id="PF00561"/>
    </source>
</evidence>
<evidence type="ECO:0000313" key="4">
    <source>
        <dbReference type="EMBL" id="CAL4776863.1"/>
    </source>
</evidence>
<dbReference type="Proteomes" id="UP001152797">
    <property type="component" value="Unassembled WGS sequence"/>
</dbReference>
<dbReference type="EMBL" id="CAMXCT010001380">
    <property type="protein sequence ID" value="CAI3989551.1"/>
    <property type="molecule type" value="Genomic_DNA"/>
</dbReference>
<dbReference type="EMBL" id="CAMXCT020001380">
    <property type="protein sequence ID" value="CAL1142926.1"/>
    <property type="molecule type" value="Genomic_DNA"/>
</dbReference>
<dbReference type="InterPro" id="IPR057979">
    <property type="entry name" value="TPR_IFT121"/>
</dbReference>
<name>A0A9P1CDQ8_9DINO</name>
<dbReference type="OrthoDB" id="446421at2759"/>
<dbReference type="Gene3D" id="3.40.50.1820">
    <property type="entry name" value="alpha/beta hydrolase"/>
    <property type="match status" value="1"/>
</dbReference>
<dbReference type="PANTHER" id="PTHR12277:SF81">
    <property type="entry name" value="PROTEIN ABHD13"/>
    <property type="match status" value="1"/>
</dbReference>
<protein>
    <submittedName>
        <fullName evidence="4">WD repeat-containing protein 35 (Naofen)</fullName>
    </submittedName>
</protein>
<dbReference type="EMBL" id="CAMXCT030001380">
    <property type="protein sequence ID" value="CAL4776863.1"/>
    <property type="molecule type" value="Genomic_DNA"/>
</dbReference>
<evidence type="ECO:0000313" key="5">
    <source>
        <dbReference type="Proteomes" id="UP001152797"/>
    </source>
</evidence>
<evidence type="ECO:0000259" key="2">
    <source>
        <dbReference type="Pfam" id="PF25768"/>
    </source>
</evidence>
<dbReference type="AlphaFoldDB" id="A0A9P1CDQ8"/>
<accession>A0A9P1CDQ8</accession>
<dbReference type="Pfam" id="PF25768">
    <property type="entry name" value="TPR_IFT121"/>
    <property type="match status" value="1"/>
</dbReference>
<reference evidence="4 5" key="2">
    <citation type="submission" date="2024-05" db="EMBL/GenBank/DDBJ databases">
        <authorList>
            <person name="Chen Y."/>
            <person name="Shah S."/>
            <person name="Dougan E. K."/>
            <person name="Thang M."/>
            <person name="Chan C."/>
        </authorList>
    </citation>
    <scope>NUCLEOTIDE SEQUENCE [LARGE SCALE GENOMIC DNA]</scope>
</reference>
<dbReference type="InterPro" id="IPR000073">
    <property type="entry name" value="AB_hydrolase_1"/>
</dbReference>
<dbReference type="SUPFAM" id="SSF53474">
    <property type="entry name" value="alpha/beta-Hydrolases"/>
    <property type="match status" value="1"/>
</dbReference>
<gene>
    <name evidence="3" type="ORF">C1SCF055_LOCUS16619</name>
</gene>
<comment type="caution">
    <text evidence="3">The sequence shown here is derived from an EMBL/GenBank/DDBJ whole genome shotgun (WGS) entry which is preliminary data.</text>
</comment>
<feature type="domain" description="AB hydrolase-1" evidence="1">
    <location>
        <begin position="79"/>
        <end position="194"/>
    </location>
</feature>